<evidence type="ECO:0000259" key="2">
    <source>
        <dbReference type="Pfam" id="PF03713"/>
    </source>
</evidence>
<dbReference type="Proteomes" id="UP000652231">
    <property type="component" value="Unassembled WGS sequence"/>
</dbReference>
<feature type="domain" description="DUF305" evidence="2">
    <location>
        <begin position="93"/>
        <end position="148"/>
    </location>
</feature>
<reference evidence="3" key="1">
    <citation type="journal article" date="2014" name="Int. J. Syst. Evol. Microbiol.">
        <title>Complete genome sequence of Corynebacterium casei LMG S-19264T (=DSM 44701T), isolated from a smear-ripened cheese.</title>
        <authorList>
            <consortium name="US DOE Joint Genome Institute (JGI-PGF)"/>
            <person name="Walter F."/>
            <person name="Albersmeier A."/>
            <person name="Kalinowski J."/>
            <person name="Ruckert C."/>
        </authorList>
    </citation>
    <scope>NUCLEOTIDE SEQUENCE</scope>
    <source>
        <strain evidence="3">CGMCC 1.12924</strain>
    </source>
</reference>
<dbReference type="EMBL" id="BMGK01000003">
    <property type="protein sequence ID" value="GGD86093.1"/>
    <property type="molecule type" value="Genomic_DNA"/>
</dbReference>
<dbReference type="Gene3D" id="1.20.1260.10">
    <property type="match status" value="1"/>
</dbReference>
<keyword evidence="1" id="KW-0812">Transmembrane</keyword>
<accession>A0A8J2V832</accession>
<organism evidence="3 4">
    <name type="scientific">Planktosalinus lacus</name>
    <dbReference type="NCBI Taxonomy" id="1526573"/>
    <lineage>
        <taxon>Bacteria</taxon>
        <taxon>Pseudomonadati</taxon>
        <taxon>Bacteroidota</taxon>
        <taxon>Flavobacteriia</taxon>
        <taxon>Flavobacteriales</taxon>
        <taxon>Flavobacteriaceae</taxon>
        <taxon>Planktosalinus</taxon>
    </lineage>
</organism>
<dbReference type="Pfam" id="PF03713">
    <property type="entry name" value="DUF305"/>
    <property type="match status" value="1"/>
</dbReference>
<evidence type="ECO:0000256" key="1">
    <source>
        <dbReference type="SAM" id="Phobius"/>
    </source>
</evidence>
<comment type="caution">
    <text evidence="3">The sequence shown here is derived from an EMBL/GenBank/DDBJ whole genome shotgun (WGS) entry which is preliminary data.</text>
</comment>
<evidence type="ECO:0000313" key="3">
    <source>
        <dbReference type="EMBL" id="GGD86093.1"/>
    </source>
</evidence>
<name>A0A8J2V832_9FLAO</name>
<keyword evidence="4" id="KW-1185">Reference proteome</keyword>
<dbReference type="InterPro" id="IPR005183">
    <property type="entry name" value="DUF305_CopM-like"/>
</dbReference>
<keyword evidence="1" id="KW-1133">Transmembrane helix</keyword>
<proteinExistence type="predicted"/>
<keyword evidence="1" id="KW-0472">Membrane</keyword>
<evidence type="ECO:0000313" key="4">
    <source>
        <dbReference type="Proteomes" id="UP000652231"/>
    </source>
</evidence>
<sequence>MKSYLKFTLMMATSFVIMYAVMFLNAASIDHVMLSTMRTYMTLLMIAPMAVVMLLYMWGMYKNKKLNALILAVSIVGFGAIYYMMRNQTGISDVQYMKAMIPHHSSAILTSENAHLQDPETKKLAEDIIKLQKEEIALMKEYLKRIKENNN</sequence>
<feature type="transmembrane region" description="Helical" evidence="1">
    <location>
        <begin position="39"/>
        <end position="59"/>
    </location>
</feature>
<dbReference type="RefSeq" id="WP_188439680.1">
    <property type="nucleotide sequence ID" value="NZ_BMGK01000003.1"/>
</dbReference>
<feature type="transmembrane region" description="Helical" evidence="1">
    <location>
        <begin position="66"/>
        <end position="85"/>
    </location>
</feature>
<reference evidence="3" key="2">
    <citation type="submission" date="2020-09" db="EMBL/GenBank/DDBJ databases">
        <authorList>
            <person name="Sun Q."/>
            <person name="Zhou Y."/>
        </authorList>
    </citation>
    <scope>NUCLEOTIDE SEQUENCE</scope>
    <source>
        <strain evidence="3">CGMCC 1.12924</strain>
    </source>
</reference>
<dbReference type="AlphaFoldDB" id="A0A8J2V832"/>
<dbReference type="InterPro" id="IPR012347">
    <property type="entry name" value="Ferritin-like"/>
</dbReference>
<protein>
    <recommendedName>
        <fullName evidence="2">DUF305 domain-containing protein</fullName>
    </recommendedName>
</protein>
<feature type="transmembrane region" description="Helical" evidence="1">
    <location>
        <begin position="7"/>
        <end position="27"/>
    </location>
</feature>
<gene>
    <name evidence="3" type="ORF">GCM10011312_07670</name>
</gene>